<feature type="region of interest" description="Disordered" evidence="6">
    <location>
        <begin position="296"/>
        <end position="467"/>
    </location>
</feature>
<keyword evidence="2 4" id="KW-0547">Nucleotide-binding</keyword>
<keyword evidence="8" id="KW-0808">Transferase</keyword>
<organism evidence="8 9">
    <name type="scientific">Tritrichomonas foetus</name>
    <dbReference type="NCBI Taxonomy" id="1144522"/>
    <lineage>
        <taxon>Eukaryota</taxon>
        <taxon>Metamonada</taxon>
        <taxon>Parabasalia</taxon>
        <taxon>Tritrichomonadida</taxon>
        <taxon>Tritrichomonadidae</taxon>
        <taxon>Tritrichomonas</taxon>
    </lineage>
</organism>
<dbReference type="PANTHER" id="PTHR11909">
    <property type="entry name" value="CASEIN KINASE-RELATED"/>
    <property type="match status" value="1"/>
</dbReference>
<comment type="similarity">
    <text evidence="5">Belongs to the protein kinase superfamily.</text>
</comment>
<feature type="binding site" evidence="4">
    <location>
        <position position="47"/>
    </location>
    <ligand>
        <name>ATP</name>
        <dbReference type="ChEBI" id="CHEBI:30616"/>
    </ligand>
</feature>
<evidence type="ECO:0000313" key="8">
    <source>
        <dbReference type="EMBL" id="OHS94440.1"/>
    </source>
</evidence>
<dbReference type="PROSITE" id="PS00108">
    <property type="entry name" value="PROTEIN_KINASE_ST"/>
    <property type="match status" value="1"/>
</dbReference>
<dbReference type="SUPFAM" id="SSF56112">
    <property type="entry name" value="Protein kinase-like (PK-like)"/>
    <property type="match status" value="1"/>
</dbReference>
<dbReference type="EC" id="2.7.11.1" evidence="1"/>
<keyword evidence="3 4" id="KW-0067">ATP-binding</keyword>
<dbReference type="PROSITE" id="PS50011">
    <property type="entry name" value="PROTEIN_KINASE_DOM"/>
    <property type="match status" value="1"/>
</dbReference>
<feature type="compositionally biased region" description="Basic and acidic residues" evidence="6">
    <location>
        <begin position="340"/>
        <end position="364"/>
    </location>
</feature>
<proteinExistence type="inferred from homology"/>
<evidence type="ECO:0000256" key="1">
    <source>
        <dbReference type="ARBA" id="ARBA00012513"/>
    </source>
</evidence>
<feature type="domain" description="Protein kinase" evidence="7">
    <location>
        <begin position="19"/>
        <end position="291"/>
    </location>
</feature>
<dbReference type="InterPro" id="IPR011009">
    <property type="entry name" value="Kinase-like_dom_sf"/>
</dbReference>
<evidence type="ECO:0000259" key="7">
    <source>
        <dbReference type="PROSITE" id="PS50011"/>
    </source>
</evidence>
<dbReference type="RefSeq" id="XP_068347577.1">
    <property type="nucleotide sequence ID" value="XM_068512585.1"/>
</dbReference>
<name>A0A1J4J588_9EUKA</name>
<dbReference type="InterPro" id="IPR050235">
    <property type="entry name" value="CK1_Ser-Thr_kinase"/>
</dbReference>
<dbReference type="GeneID" id="94847289"/>
<feature type="compositionally biased region" description="Basic and acidic residues" evidence="6">
    <location>
        <begin position="380"/>
        <end position="428"/>
    </location>
</feature>
<dbReference type="InterPro" id="IPR008271">
    <property type="entry name" value="Ser/Thr_kinase_AS"/>
</dbReference>
<dbReference type="InterPro" id="IPR000719">
    <property type="entry name" value="Prot_kinase_dom"/>
</dbReference>
<dbReference type="GO" id="GO:0005524">
    <property type="term" value="F:ATP binding"/>
    <property type="evidence" value="ECO:0007669"/>
    <property type="project" value="UniProtKB-UniRule"/>
</dbReference>
<evidence type="ECO:0000313" key="9">
    <source>
        <dbReference type="Proteomes" id="UP000179807"/>
    </source>
</evidence>
<evidence type="ECO:0000256" key="3">
    <source>
        <dbReference type="ARBA" id="ARBA00022840"/>
    </source>
</evidence>
<dbReference type="EMBL" id="MLAK01001316">
    <property type="protein sequence ID" value="OHS94440.1"/>
    <property type="molecule type" value="Genomic_DNA"/>
</dbReference>
<keyword evidence="8" id="KW-0418">Kinase</keyword>
<comment type="caution">
    <text evidence="8">The sequence shown here is derived from an EMBL/GenBank/DDBJ whole genome shotgun (WGS) entry which is preliminary data.</text>
</comment>
<dbReference type="Proteomes" id="UP000179807">
    <property type="component" value="Unassembled WGS sequence"/>
</dbReference>
<evidence type="ECO:0000256" key="6">
    <source>
        <dbReference type="SAM" id="MobiDB-lite"/>
    </source>
</evidence>
<dbReference type="PROSITE" id="PS00107">
    <property type="entry name" value="PROTEIN_KINASE_ATP"/>
    <property type="match status" value="1"/>
</dbReference>
<dbReference type="SMART" id="SM00220">
    <property type="entry name" value="S_TKc"/>
    <property type="match status" value="1"/>
</dbReference>
<protein>
    <recommendedName>
        <fullName evidence="1">non-specific serine/threonine protein kinase</fullName>
        <ecNumber evidence="1">2.7.11.1</ecNumber>
    </recommendedName>
</protein>
<feature type="compositionally biased region" description="Basic residues" evidence="6">
    <location>
        <begin position="429"/>
        <end position="450"/>
    </location>
</feature>
<dbReference type="AlphaFoldDB" id="A0A1J4J588"/>
<reference evidence="8" key="1">
    <citation type="submission" date="2016-10" db="EMBL/GenBank/DDBJ databases">
        <authorList>
            <person name="Benchimol M."/>
            <person name="Almeida L.G."/>
            <person name="Vasconcelos A.T."/>
            <person name="Perreira-Neves A."/>
            <person name="Rosa I.A."/>
            <person name="Tasca T."/>
            <person name="Bogo M.R."/>
            <person name="de Souza W."/>
        </authorList>
    </citation>
    <scope>NUCLEOTIDE SEQUENCE [LARGE SCALE GENOMIC DNA]</scope>
    <source>
        <strain evidence="8">K</strain>
    </source>
</reference>
<dbReference type="VEuPathDB" id="TrichDB:TRFO_39342"/>
<keyword evidence="5" id="KW-0723">Serine/threonine-protein kinase</keyword>
<dbReference type="InterPro" id="IPR017441">
    <property type="entry name" value="Protein_kinase_ATP_BS"/>
</dbReference>
<feature type="compositionally biased region" description="Low complexity" evidence="6">
    <location>
        <begin position="329"/>
        <end position="339"/>
    </location>
</feature>
<dbReference type="OrthoDB" id="5979581at2759"/>
<evidence type="ECO:0000256" key="2">
    <source>
        <dbReference type="ARBA" id="ARBA00022741"/>
    </source>
</evidence>
<dbReference type="Gene3D" id="1.10.510.10">
    <property type="entry name" value="Transferase(Phosphotransferase) domain 1"/>
    <property type="match status" value="1"/>
</dbReference>
<dbReference type="Pfam" id="PF00069">
    <property type="entry name" value="Pkinase"/>
    <property type="match status" value="1"/>
</dbReference>
<dbReference type="GO" id="GO:0004674">
    <property type="term" value="F:protein serine/threonine kinase activity"/>
    <property type="evidence" value="ECO:0007669"/>
    <property type="project" value="UniProtKB-KW"/>
</dbReference>
<accession>A0A1J4J588</accession>
<sequence>MATHKDRILFQVGKEIEGYTVKCLLGQGGFGDVYRVIDSSKRSYAMKTEYHDAPKRALKIEIDVMQKLKGKCFPKVYKSGETDECKYLVMGMYGPSLSDICRAHMNCLTETVMYSFSVQMLNVIEEFHKVGFVHRDIKPSNFLIQRNQKVPLVIIDFGLSKPYCNFETREVLPPSNGHYVGTKKYASLNSHLKKDLGRRDDLYSWFYSMLEMMKGRLPWRNMKELDDVALCKRNEIDKLLRPFNALQKINTYLNTLEFEDEPNYDFLRQILISEMNYKRIYVAEFDWIKFYKEENKNKDDDDEENEDESEESSESSTSDESSDSDSDSDSSSSSSSSQSSDEKESSKTDSKDNAKANEKKKNEKTSNTGKRSSLRKSTSKKPENEKHKKESKEKGSEEEKKGKEHIVKNDQKDDHEVNESKSEHDRKGERKKGKKKNKKHKKDGKKGHRHRDSEDSLSEEGGCCLIY</sequence>
<keyword evidence="9" id="KW-1185">Reference proteome</keyword>
<feature type="compositionally biased region" description="Acidic residues" evidence="6">
    <location>
        <begin position="300"/>
        <end position="313"/>
    </location>
</feature>
<evidence type="ECO:0000256" key="5">
    <source>
        <dbReference type="RuleBase" id="RU000304"/>
    </source>
</evidence>
<gene>
    <name evidence="8" type="ORF">TRFO_39342</name>
</gene>
<evidence type="ECO:0000256" key="4">
    <source>
        <dbReference type="PROSITE-ProRule" id="PRU10141"/>
    </source>
</evidence>